<proteinExistence type="predicted"/>
<dbReference type="EMBL" id="JAJJMB010012638">
    <property type="protein sequence ID" value="KAI3874851.1"/>
    <property type="molecule type" value="Genomic_DNA"/>
</dbReference>
<sequence length="91" mass="10125">MFLKIVMFQRMLVLPKDDKSSATVANPCSSGFEATRTASLISGLLKTVLENNHYPKPIKIFEMGGDVVLLDNTEDVDAKNSRNLQLRLRGD</sequence>
<organism evidence="2 3">
    <name type="scientific">Papaver atlanticum</name>
    <dbReference type="NCBI Taxonomy" id="357466"/>
    <lineage>
        <taxon>Eukaryota</taxon>
        <taxon>Viridiplantae</taxon>
        <taxon>Streptophyta</taxon>
        <taxon>Embryophyta</taxon>
        <taxon>Tracheophyta</taxon>
        <taxon>Spermatophyta</taxon>
        <taxon>Magnoliopsida</taxon>
        <taxon>Ranunculales</taxon>
        <taxon>Papaveraceae</taxon>
        <taxon>Papaveroideae</taxon>
        <taxon>Papaver</taxon>
    </lineage>
</organism>
<keyword evidence="3" id="KW-1185">Reference proteome</keyword>
<dbReference type="InterPro" id="IPR041616">
    <property type="entry name" value="PheRS_beta_core"/>
</dbReference>
<dbReference type="InterPro" id="IPR045060">
    <property type="entry name" value="Phe-tRNA-ligase_IIc_bsu"/>
</dbReference>
<name>A0AAD4XA05_9MAGN</name>
<dbReference type="Proteomes" id="UP001202328">
    <property type="component" value="Unassembled WGS sequence"/>
</dbReference>
<dbReference type="PANTHER" id="PTHR10947:SF0">
    <property type="entry name" value="PHENYLALANINE--TRNA LIGASE BETA SUBUNIT"/>
    <property type="match status" value="1"/>
</dbReference>
<reference evidence="2" key="1">
    <citation type="submission" date="2022-04" db="EMBL/GenBank/DDBJ databases">
        <title>A functionally conserved STORR gene fusion in Papaver species that diverged 16.8 million years ago.</title>
        <authorList>
            <person name="Catania T."/>
        </authorList>
    </citation>
    <scope>NUCLEOTIDE SEQUENCE</scope>
    <source>
        <strain evidence="2">S-188037</strain>
    </source>
</reference>
<dbReference type="AlphaFoldDB" id="A0AAD4XA05"/>
<dbReference type="InterPro" id="IPR045864">
    <property type="entry name" value="aa-tRNA-synth_II/BPL/LPL"/>
</dbReference>
<comment type="caution">
    <text evidence="2">The sequence shown here is derived from an EMBL/GenBank/DDBJ whole genome shotgun (WGS) entry which is preliminary data.</text>
</comment>
<accession>A0AAD4XA05</accession>
<protein>
    <recommendedName>
        <fullName evidence="1">Phenylalanyl tRNA synthetase beta chain core domain-containing protein</fullName>
    </recommendedName>
</protein>
<dbReference type="GO" id="GO:0006432">
    <property type="term" value="P:phenylalanyl-tRNA aminoacylation"/>
    <property type="evidence" value="ECO:0007669"/>
    <property type="project" value="InterPro"/>
</dbReference>
<feature type="domain" description="Phenylalanyl tRNA synthetase beta chain core" evidence="1">
    <location>
        <begin position="14"/>
        <end position="86"/>
    </location>
</feature>
<dbReference type="Pfam" id="PF17759">
    <property type="entry name" value="tRNA_synthFbeta"/>
    <property type="match status" value="1"/>
</dbReference>
<dbReference type="GO" id="GO:0009328">
    <property type="term" value="C:phenylalanine-tRNA ligase complex"/>
    <property type="evidence" value="ECO:0007669"/>
    <property type="project" value="TreeGrafter"/>
</dbReference>
<dbReference type="PANTHER" id="PTHR10947">
    <property type="entry name" value="PHENYLALANYL-TRNA SYNTHETASE BETA CHAIN AND LEUCINE-RICH REPEAT-CONTAINING PROTEIN 47"/>
    <property type="match status" value="1"/>
</dbReference>
<evidence type="ECO:0000313" key="3">
    <source>
        <dbReference type="Proteomes" id="UP001202328"/>
    </source>
</evidence>
<evidence type="ECO:0000259" key="1">
    <source>
        <dbReference type="Pfam" id="PF17759"/>
    </source>
</evidence>
<evidence type="ECO:0000313" key="2">
    <source>
        <dbReference type="EMBL" id="KAI3874851.1"/>
    </source>
</evidence>
<dbReference type="GO" id="GO:0004826">
    <property type="term" value="F:phenylalanine-tRNA ligase activity"/>
    <property type="evidence" value="ECO:0007669"/>
    <property type="project" value="InterPro"/>
</dbReference>
<gene>
    <name evidence="2" type="ORF">MKW98_019424</name>
</gene>
<dbReference type="Gene3D" id="3.30.930.10">
    <property type="entry name" value="Bira Bifunctional Protein, Domain 2"/>
    <property type="match status" value="1"/>
</dbReference>